<dbReference type="AlphaFoldDB" id="D7DMR2"/>
<reference evidence="3 4" key="2">
    <citation type="journal article" date="2011" name="J. Bacteriol.">
        <title>Genomes of three methylotrophs from a single niche uncover genetic and metabolic divergence of Methylophilaceae.</title>
        <authorList>
            <person name="Lapidus A."/>
            <person name="Clum A."/>
            <person name="Labutti K."/>
            <person name="Kaluzhnaya M.G."/>
            <person name="Lim S."/>
            <person name="Beck D.A."/>
            <person name="Glavina Del Rio T."/>
            <person name="Nolan M."/>
            <person name="Mavromatis K."/>
            <person name="Huntemann M."/>
            <person name="Lucas S."/>
            <person name="Lidstrom M.E."/>
            <person name="Ivanova N."/>
            <person name="Chistoserdova L."/>
        </authorList>
    </citation>
    <scope>NUCLEOTIDE SEQUENCE [LARGE SCALE GENOMIC DNA]</scope>
    <source>
        <strain evidence="3 4">301</strain>
    </source>
</reference>
<dbReference type="InterPro" id="IPR038186">
    <property type="entry name" value="CHAD_dom_sf"/>
</dbReference>
<dbReference type="Gene3D" id="2.40.320.10">
    <property type="entry name" value="Hypothetical Protein Pfu-838710-001"/>
    <property type="match status" value="1"/>
</dbReference>
<keyword evidence="4" id="KW-1185">Reference proteome</keyword>
<dbReference type="Pfam" id="PF05235">
    <property type="entry name" value="CHAD"/>
    <property type="match status" value="1"/>
</dbReference>
<evidence type="ECO:0000259" key="2">
    <source>
        <dbReference type="PROSITE" id="PS51708"/>
    </source>
</evidence>
<protein>
    <submittedName>
        <fullName evidence="3">CHAD domain containing protein</fullName>
    </submittedName>
</protein>
<name>D7DMR2_METV0</name>
<dbReference type="InterPro" id="IPR039013">
    <property type="entry name" value="YgiF"/>
</dbReference>
<gene>
    <name evidence="3" type="ordered locus">M301_2478</name>
</gene>
<dbReference type="Pfam" id="PF01928">
    <property type="entry name" value="CYTH"/>
    <property type="match status" value="1"/>
</dbReference>
<dbReference type="GO" id="GO:0046872">
    <property type="term" value="F:metal ion binding"/>
    <property type="evidence" value="ECO:0007669"/>
    <property type="project" value="TreeGrafter"/>
</dbReference>
<dbReference type="EMBL" id="CP002056">
    <property type="protein sequence ID" value="ADI30839.1"/>
    <property type="molecule type" value="Genomic_DNA"/>
</dbReference>
<proteinExistence type="predicted"/>
<dbReference type="HOGENOM" id="CLU_040400_3_0_4"/>
<dbReference type="PROSITE" id="PS51707">
    <property type="entry name" value="CYTH"/>
    <property type="match status" value="1"/>
</dbReference>
<evidence type="ECO:0000259" key="1">
    <source>
        <dbReference type="PROSITE" id="PS51707"/>
    </source>
</evidence>
<dbReference type="PROSITE" id="PS51708">
    <property type="entry name" value="CHAD"/>
    <property type="match status" value="1"/>
</dbReference>
<dbReference type="PANTHER" id="PTHR39569:SF1">
    <property type="entry name" value="INORGANIC TRIPHOSPHATASE"/>
    <property type="match status" value="1"/>
</dbReference>
<dbReference type="Gene3D" id="1.40.20.10">
    <property type="entry name" value="CHAD domain"/>
    <property type="match status" value="1"/>
</dbReference>
<dbReference type="RefSeq" id="WP_013149147.1">
    <property type="nucleotide sequence ID" value="NC_014207.1"/>
</dbReference>
<feature type="domain" description="CYTH" evidence="1">
    <location>
        <begin position="2"/>
        <end position="205"/>
    </location>
</feature>
<dbReference type="InterPro" id="IPR033469">
    <property type="entry name" value="CYTH-like_dom_sf"/>
</dbReference>
<dbReference type="SMART" id="SM00880">
    <property type="entry name" value="CHAD"/>
    <property type="match status" value="1"/>
</dbReference>
<dbReference type="eggNOG" id="COG3025">
    <property type="taxonomic scope" value="Bacteria"/>
</dbReference>
<dbReference type="SMART" id="SM01118">
    <property type="entry name" value="CYTH"/>
    <property type="match status" value="1"/>
</dbReference>
<feature type="domain" description="CHAD" evidence="2">
    <location>
        <begin position="220"/>
        <end position="502"/>
    </location>
</feature>
<dbReference type="PANTHER" id="PTHR39569">
    <property type="entry name" value="INORGANIC TRIPHOSPHATASE"/>
    <property type="match status" value="1"/>
</dbReference>
<dbReference type="InterPro" id="IPR007899">
    <property type="entry name" value="CHAD_dom"/>
</dbReference>
<organism evidence="3 4">
    <name type="scientific">Methylotenera versatilis (strain 301)</name>
    <dbReference type="NCBI Taxonomy" id="666681"/>
    <lineage>
        <taxon>Bacteria</taxon>
        <taxon>Pseudomonadati</taxon>
        <taxon>Pseudomonadota</taxon>
        <taxon>Betaproteobacteria</taxon>
        <taxon>Nitrosomonadales</taxon>
        <taxon>Methylophilaceae</taxon>
        <taxon>Methylotenera</taxon>
    </lineage>
</organism>
<dbReference type="KEGG" id="meh:M301_2478"/>
<dbReference type="GO" id="GO:0050355">
    <property type="term" value="F:inorganic triphosphate phosphatase activity"/>
    <property type="evidence" value="ECO:0007669"/>
    <property type="project" value="InterPro"/>
</dbReference>
<reference evidence="4" key="1">
    <citation type="submission" date="2010-05" db="EMBL/GenBank/DDBJ databases">
        <title>Complete sequence of Methylotenera sp. 301.</title>
        <authorList>
            <person name="Lucas S."/>
            <person name="Copeland A."/>
            <person name="Lapidus A."/>
            <person name="Cheng J.-F."/>
            <person name="Bruce D."/>
            <person name="Goodwin L."/>
            <person name="Pitluck S."/>
            <person name="Clum A."/>
            <person name="Land M."/>
            <person name="Hauser L."/>
            <person name="Kyrpides N."/>
            <person name="Ivanova N."/>
            <person name="Chistoservova L."/>
            <person name="Kalyuzhnaya M."/>
            <person name="Woyke T."/>
        </authorList>
    </citation>
    <scope>NUCLEOTIDE SEQUENCE [LARGE SCALE GENOMIC DNA]</scope>
    <source>
        <strain evidence="4">301</strain>
    </source>
</reference>
<dbReference type="STRING" id="666681.M301_2478"/>
<evidence type="ECO:0000313" key="4">
    <source>
        <dbReference type="Proteomes" id="UP000000383"/>
    </source>
</evidence>
<sequence>MGYEVELKLSIDKVDAKKLHLIPLIVNSCVNKPTKNKIISIYFDTPDLILLDAGITFRIRQKSSKWMQTIKLAGTANSGLHQRNEWEDLVSAYHPDFTKIKEPSLIKFFADRKLRASLIPIFRTEIMREEWFLSFDNGDQVELSSDSGLLKSNQFQEPINEIELELKAGNVGRIFEVALALQKTIPLRIENNSKAKRGYEYFRPNSLQTFKAKLPALDKNIDAHTAFKIIATECINHLEINRDIVLMDSDIEGIHQMRVALRRLRAAFALFKDRINSEESSLILTEVSWLANQLGKVRDLDVLITETLPIISGYSKNHNGVLVLSKHAKQARQVACKDMQEAIMSQRYHRLLLTLSSWLENERWLKVKYKNDHFKLLNFAKKSLNKSYKRLLQSELHFIDMQPQDRHKVRIAAKKLRYAMEFFYNLYPTKQIDPFIKKLAKLQDLLGQMNDINVTHGLLRSISKTTPSASLNDAISAYQAWGRGKIKQECSKADSALKKLLKVKLFWIDIKKY</sequence>
<dbReference type="Proteomes" id="UP000000383">
    <property type="component" value="Chromosome"/>
</dbReference>
<dbReference type="SUPFAM" id="SSF55154">
    <property type="entry name" value="CYTH-like phosphatases"/>
    <property type="match status" value="1"/>
</dbReference>
<accession>D7DMR2</accession>
<evidence type="ECO:0000313" key="3">
    <source>
        <dbReference type="EMBL" id="ADI30839.1"/>
    </source>
</evidence>
<dbReference type="eggNOG" id="COG5607">
    <property type="taxonomic scope" value="Bacteria"/>
</dbReference>
<dbReference type="CDD" id="cd07756">
    <property type="entry name" value="CYTH-like_Pase_CHAD"/>
    <property type="match status" value="1"/>
</dbReference>
<dbReference type="InterPro" id="IPR023577">
    <property type="entry name" value="CYTH_domain"/>
</dbReference>